<name>A0A177C0T8_9PLEO</name>
<dbReference type="NCBIfam" id="NF004490">
    <property type="entry name" value="PRK05820.1"/>
    <property type="match status" value="1"/>
</dbReference>
<dbReference type="GO" id="GO:0005829">
    <property type="term" value="C:cytosol"/>
    <property type="evidence" value="ECO:0007669"/>
    <property type="project" value="TreeGrafter"/>
</dbReference>
<dbReference type="RefSeq" id="XP_018030595.1">
    <property type="nucleotide sequence ID" value="XM_018179560.1"/>
</dbReference>
<dbReference type="Gene3D" id="3.40.1030.10">
    <property type="entry name" value="Nucleoside phosphorylase/phosphoribosyltransferase catalytic domain"/>
    <property type="match status" value="1"/>
</dbReference>
<dbReference type="InterPro" id="IPR017459">
    <property type="entry name" value="Glycosyl_Trfase_fam3_N_dom"/>
</dbReference>
<dbReference type="EC" id="2.4.2.4" evidence="5"/>
<dbReference type="STRING" id="1460663.A0A177C0T8"/>
<dbReference type="GO" id="GO:0006206">
    <property type="term" value="P:pyrimidine nucleobase metabolic process"/>
    <property type="evidence" value="ECO:0007669"/>
    <property type="project" value="InterPro"/>
</dbReference>
<dbReference type="Pfam" id="PF00591">
    <property type="entry name" value="Glycos_transf_3"/>
    <property type="match status" value="1"/>
</dbReference>
<evidence type="ECO:0000256" key="1">
    <source>
        <dbReference type="ARBA" id="ARBA00006915"/>
    </source>
</evidence>
<dbReference type="InterPro" id="IPR000312">
    <property type="entry name" value="Glycosyl_Trfase_fam3"/>
</dbReference>
<dbReference type="EMBL" id="KV441560">
    <property type="protein sequence ID" value="OAG00230.1"/>
    <property type="molecule type" value="Genomic_DNA"/>
</dbReference>
<sequence length="420" mass="45111">MNFLQLIEAKRDGSALSDEQISYIIKGITADTLPEYQIAAFLMAVYFKGLNDAETRALTLSMRDSGIVLQFPRDPSRPVVDKHSTGGVGDKISLPLAPLLAALGFRVPMISGRGLGITGGTLDKLESIPGFSTALPVDKIVDVVQRVGCAMIRQTEDMVPADKRLYAMRDVTATVPSINLITASILSKKLSEGLDALVLDVKYGEAAFMKTREDAHKLAEAMETLGNACGVKVEAFLNDMDTPLGRTAGNWLEVVESVECLENRGPEDLRELVLQCAGRLLVLTGRESNLAAGLAKATTCLESGAPRAKWDELIEAQGGDLKAFTQKLQSPIEAFSLPIPSNKSGTISDCNARIIGEVVRDLGGGRAAKDSILDLNVGVADMKKPGERVKQGEQLCVLYARNEVEAVANSERILLAWTIA</sequence>
<dbReference type="InterPro" id="IPR017872">
    <property type="entry name" value="Pyrmidine_PPase_CS"/>
</dbReference>
<evidence type="ECO:0000256" key="2">
    <source>
        <dbReference type="ARBA" id="ARBA00011738"/>
    </source>
</evidence>
<dbReference type="Pfam" id="PF02885">
    <property type="entry name" value="Glycos_trans_3N"/>
    <property type="match status" value="1"/>
</dbReference>
<dbReference type="GO" id="GO:0006213">
    <property type="term" value="P:pyrimidine nucleoside metabolic process"/>
    <property type="evidence" value="ECO:0007669"/>
    <property type="project" value="UniProtKB-UniRule"/>
</dbReference>
<gene>
    <name evidence="7" type="ORF">CC84DRAFT_1169056</name>
</gene>
<accession>A0A177C0T8</accession>
<dbReference type="PANTHER" id="PTHR10515">
    <property type="entry name" value="THYMIDINE PHOSPHORYLASE"/>
    <property type="match status" value="1"/>
</dbReference>
<dbReference type="InterPro" id="IPR013102">
    <property type="entry name" value="PYNP_C"/>
</dbReference>
<dbReference type="FunFam" id="3.40.1030.10:FF:000003">
    <property type="entry name" value="Pyrimidine-nucleoside phosphorylase"/>
    <property type="match status" value="1"/>
</dbReference>
<dbReference type="Proteomes" id="UP000077069">
    <property type="component" value="Unassembled WGS sequence"/>
</dbReference>
<dbReference type="OrthoDB" id="445007at2759"/>
<dbReference type="SMART" id="SM00941">
    <property type="entry name" value="PYNP_C"/>
    <property type="match status" value="1"/>
</dbReference>
<dbReference type="PANTHER" id="PTHR10515:SF0">
    <property type="entry name" value="THYMIDINE PHOSPHORYLASE"/>
    <property type="match status" value="1"/>
</dbReference>
<evidence type="ECO:0000256" key="4">
    <source>
        <dbReference type="ARBA" id="ARBA00022679"/>
    </source>
</evidence>
<proteinExistence type="inferred from homology"/>
<organism evidence="7 8">
    <name type="scientific">Paraphaeosphaeria sporulosa</name>
    <dbReference type="NCBI Taxonomy" id="1460663"/>
    <lineage>
        <taxon>Eukaryota</taxon>
        <taxon>Fungi</taxon>
        <taxon>Dikarya</taxon>
        <taxon>Ascomycota</taxon>
        <taxon>Pezizomycotina</taxon>
        <taxon>Dothideomycetes</taxon>
        <taxon>Pleosporomycetidae</taxon>
        <taxon>Pleosporales</taxon>
        <taxon>Massarineae</taxon>
        <taxon>Didymosphaeriaceae</taxon>
        <taxon>Paraphaeosphaeria</taxon>
    </lineage>
</organism>
<dbReference type="AlphaFoldDB" id="A0A177C0T8"/>
<dbReference type="Pfam" id="PF07831">
    <property type="entry name" value="PYNP_C"/>
    <property type="match status" value="1"/>
</dbReference>
<dbReference type="UniPathway" id="UPA00578">
    <property type="reaction ID" value="UER00638"/>
</dbReference>
<dbReference type="InterPro" id="IPR035902">
    <property type="entry name" value="Nuc_phospho_transferase"/>
</dbReference>
<comment type="catalytic activity">
    <reaction evidence="5">
        <text>thymidine + phosphate = 2-deoxy-alpha-D-ribose 1-phosphate + thymine</text>
        <dbReference type="Rhea" id="RHEA:16037"/>
        <dbReference type="ChEBI" id="CHEBI:17748"/>
        <dbReference type="ChEBI" id="CHEBI:17821"/>
        <dbReference type="ChEBI" id="CHEBI:43474"/>
        <dbReference type="ChEBI" id="CHEBI:57259"/>
        <dbReference type="EC" id="2.4.2.4"/>
    </reaction>
</comment>
<comment type="similarity">
    <text evidence="1 5">Belongs to the thymidine/pyrimidine-nucleoside phosphorylase family.</text>
</comment>
<evidence type="ECO:0000313" key="7">
    <source>
        <dbReference type="EMBL" id="OAG00230.1"/>
    </source>
</evidence>
<dbReference type="InterPro" id="IPR036566">
    <property type="entry name" value="PYNP-like_C_sf"/>
</dbReference>
<dbReference type="GeneID" id="28763046"/>
<dbReference type="GO" id="GO:0009032">
    <property type="term" value="F:thymidine phosphorylase activity"/>
    <property type="evidence" value="ECO:0007669"/>
    <property type="project" value="UniProtKB-UniRule"/>
</dbReference>
<dbReference type="SUPFAM" id="SSF52418">
    <property type="entry name" value="Nucleoside phosphorylase/phosphoribosyltransferase catalytic domain"/>
    <property type="match status" value="1"/>
</dbReference>
<evidence type="ECO:0000256" key="3">
    <source>
        <dbReference type="ARBA" id="ARBA00022676"/>
    </source>
</evidence>
<evidence type="ECO:0000313" key="8">
    <source>
        <dbReference type="Proteomes" id="UP000077069"/>
    </source>
</evidence>
<dbReference type="InterPro" id="IPR018090">
    <property type="entry name" value="Pyrmidine_PPas_bac/euk"/>
</dbReference>
<dbReference type="NCBIfam" id="TIGR02644">
    <property type="entry name" value="Y_phosphoryl"/>
    <property type="match status" value="1"/>
</dbReference>
<reference evidence="7 8" key="1">
    <citation type="submission" date="2016-05" db="EMBL/GenBank/DDBJ databases">
        <title>Comparative analysis of secretome profiles of manganese(II)-oxidizing ascomycete fungi.</title>
        <authorList>
            <consortium name="DOE Joint Genome Institute"/>
            <person name="Zeiner C.A."/>
            <person name="Purvine S.O."/>
            <person name="Zink E.M."/>
            <person name="Wu S."/>
            <person name="Pasa-Tolic L."/>
            <person name="Chaput D.L."/>
            <person name="Haridas S."/>
            <person name="Grigoriev I.V."/>
            <person name="Santelli C.M."/>
            <person name="Hansel C.M."/>
        </authorList>
    </citation>
    <scope>NUCLEOTIDE SEQUENCE [LARGE SCALE GENOMIC DNA]</scope>
    <source>
        <strain evidence="7 8">AP3s5-JAC2a</strain>
    </source>
</reference>
<dbReference type="InterPro" id="IPR000053">
    <property type="entry name" value="Thymidine/pyrmidine_PPase"/>
</dbReference>
<comment type="function">
    <text evidence="5">Catalyzes the reversible phosphorolysis of thymidine. The produced molecules are then utilized as carbon and energy sources or in the rescue of pyrimidine bases for nucleotide synthesis.</text>
</comment>
<feature type="domain" description="Pyrimidine nucleoside phosphorylase C-terminal" evidence="6">
    <location>
        <begin position="346"/>
        <end position="420"/>
    </location>
</feature>
<keyword evidence="4 5" id="KW-0808">Transferase</keyword>
<dbReference type="InterPro" id="IPR036320">
    <property type="entry name" value="Glycosyl_Trfase_fam3_N_dom_sf"/>
</dbReference>
<comment type="subunit">
    <text evidence="2 5">Homodimer.</text>
</comment>
<keyword evidence="3 5" id="KW-0328">Glycosyltransferase</keyword>
<keyword evidence="8" id="KW-1185">Reference proteome</keyword>
<dbReference type="SUPFAM" id="SSF54680">
    <property type="entry name" value="Pyrimidine nucleoside phosphorylase C-terminal domain"/>
    <property type="match status" value="1"/>
</dbReference>
<dbReference type="SUPFAM" id="SSF47648">
    <property type="entry name" value="Nucleoside phosphorylase/phosphoribosyltransferase N-terminal domain"/>
    <property type="match status" value="1"/>
</dbReference>
<dbReference type="GO" id="GO:0004645">
    <property type="term" value="F:1,4-alpha-oligoglucan phosphorylase activity"/>
    <property type="evidence" value="ECO:0007669"/>
    <property type="project" value="InterPro"/>
</dbReference>
<evidence type="ECO:0000256" key="5">
    <source>
        <dbReference type="PIRNR" id="PIRNR000478"/>
    </source>
</evidence>
<evidence type="ECO:0000259" key="6">
    <source>
        <dbReference type="SMART" id="SM00941"/>
    </source>
</evidence>
<dbReference type="Gene3D" id="1.20.970.10">
    <property type="entry name" value="Transferase, Pyrimidine Nucleoside Phosphorylase, Chain C"/>
    <property type="match status" value="1"/>
</dbReference>
<dbReference type="PROSITE" id="PS00647">
    <property type="entry name" value="THYMID_PHOSPHORYLASE"/>
    <property type="match status" value="1"/>
</dbReference>
<comment type="pathway">
    <text evidence="5">Pyrimidine metabolism; dTMP biosynthesis via salvage pathway; dTMP from thymine: step 1/2.</text>
</comment>
<dbReference type="Gene3D" id="3.90.1170.30">
    <property type="entry name" value="Pyrimidine nucleoside phosphorylase-like, C-terminal domain"/>
    <property type="match status" value="1"/>
</dbReference>
<protein>
    <recommendedName>
        <fullName evidence="5">Thymidine phosphorylase</fullName>
        <shortName evidence="5">TP</shortName>
        <ecNumber evidence="5">2.4.2.4</ecNumber>
    </recommendedName>
    <alternativeName>
        <fullName evidence="5">TdRPase</fullName>
    </alternativeName>
</protein>
<dbReference type="InParanoid" id="A0A177C0T8"/>
<dbReference type="PIRSF" id="PIRSF000478">
    <property type="entry name" value="TP_PyNP"/>
    <property type="match status" value="1"/>
</dbReference>